<protein>
    <recommendedName>
        <fullName evidence="3">Outer membrane protein beta-barrel domain-containing protein</fullName>
    </recommendedName>
</protein>
<organism evidence="1 2">
    <name type="scientific">Labilithrix luteola</name>
    <dbReference type="NCBI Taxonomy" id="1391654"/>
    <lineage>
        <taxon>Bacteria</taxon>
        <taxon>Pseudomonadati</taxon>
        <taxon>Myxococcota</taxon>
        <taxon>Polyangia</taxon>
        <taxon>Polyangiales</taxon>
        <taxon>Labilitrichaceae</taxon>
        <taxon>Labilithrix</taxon>
    </lineage>
</organism>
<proteinExistence type="predicted"/>
<keyword evidence="2" id="KW-1185">Reference proteome</keyword>
<dbReference type="Proteomes" id="UP000064967">
    <property type="component" value="Chromosome"/>
</dbReference>
<gene>
    <name evidence="1" type="ORF">AKJ09_07304</name>
</gene>
<evidence type="ECO:0008006" key="3">
    <source>
        <dbReference type="Google" id="ProtNLM"/>
    </source>
</evidence>
<name>A0A0K1Q483_9BACT</name>
<evidence type="ECO:0000313" key="2">
    <source>
        <dbReference type="Proteomes" id="UP000064967"/>
    </source>
</evidence>
<reference evidence="1 2" key="1">
    <citation type="submission" date="2015-08" db="EMBL/GenBank/DDBJ databases">
        <authorList>
            <person name="Babu N.S."/>
            <person name="Beckwith C.J."/>
            <person name="Beseler K.G."/>
            <person name="Brison A."/>
            <person name="Carone J.V."/>
            <person name="Caskin T.P."/>
            <person name="Diamond M."/>
            <person name="Durham M.E."/>
            <person name="Foxe J.M."/>
            <person name="Go M."/>
            <person name="Henderson B.A."/>
            <person name="Jones I.B."/>
            <person name="McGettigan J.A."/>
            <person name="Micheletti S.J."/>
            <person name="Nasrallah M.E."/>
            <person name="Ortiz D."/>
            <person name="Piller C.R."/>
            <person name="Privatt S.R."/>
            <person name="Schneider S.L."/>
            <person name="Sharp S."/>
            <person name="Smith T.C."/>
            <person name="Stanton J.D."/>
            <person name="Ullery H.E."/>
            <person name="Wilson R.J."/>
            <person name="Serrano M.G."/>
            <person name="Buck G."/>
            <person name="Lee V."/>
            <person name="Wang Y."/>
            <person name="Carvalho R."/>
            <person name="Voegtly L."/>
            <person name="Shi R."/>
            <person name="Duckworth R."/>
            <person name="Johnson A."/>
            <person name="Loviza R."/>
            <person name="Walstead R."/>
            <person name="Shah Z."/>
            <person name="Kiflezghi M."/>
            <person name="Wade K."/>
            <person name="Ball S.L."/>
            <person name="Bradley K.W."/>
            <person name="Asai D.J."/>
            <person name="Bowman C.A."/>
            <person name="Russell D.A."/>
            <person name="Pope W.H."/>
            <person name="Jacobs-Sera D."/>
            <person name="Hendrix R.W."/>
            <person name="Hatfull G.F."/>
        </authorList>
    </citation>
    <scope>NUCLEOTIDE SEQUENCE [LARGE SCALE GENOMIC DNA]</scope>
    <source>
        <strain evidence="1 2">DSM 27648</strain>
    </source>
</reference>
<dbReference type="STRING" id="1391654.AKJ09_07304"/>
<sequence length="174" mass="18530">MPAVSFGRKNELAISSDAGLLIANTTTQGFHGSTTTITVLPSVDYFLVDHFSIGGFVGLNYTRREGGHTTQFLTGPRVGYDIPVGRYLSVWPKLGLSVSSTSQSVDIVDLTTNTTSKQSTSHTNMAVNVFVPVLVHPVEHFFVGFGPALDADITGDTKTTTISGRLTIGGYLGF</sequence>
<dbReference type="EMBL" id="CP012333">
    <property type="protein sequence ID" value="AKV00641.1"/>
    <property type="molecule type" value="Genomic_DNA"/>
</dbReference>
<dbReference type="AlphaFoldDB" id="A0A0K1Q483"/>
<evidence type="ECO:0000313" key="1">
    <source>
        <dbReference type="EMBL" id="AKV00641.1"/>
    </source>
</evidence>
<accession>A0A0K1Q483</accession>
<dbReference type="KEGG" id="llu:AKJ09_07304"/>